<dbReference type="InterPro" id="IPR011047">
    <property type="entry name" value="Quinoprotein_ADH-like_sf"/>
</dbReference>
<dbReference type="EMBL" id="BAABHK010000005">
    <property type="protein sequence ID" value="GAA4628097.1"/>
    <property type="molecule type" value="Genomic_DNA"/>
</dbReference>
<dbReference type="InterPro" id="IPR002372">
    <property type="entry name" value="PQQ_rpt_dom"/>
</dbReference>
<dbReference type="PANTHER" id="PTHR34512:SF30">
    <property type="entry name" value="OUTER MEMBRANE PROTEIN ASSEMBLY FACTOR BAMB"/>
    <property type="match status" value="1"/>
</dbReference>
<feature type="domain" description="Pyrrolo-quinoline quinone repeat" evidence="1">
    <location>
        <begin position="20"/>
        <end position="64"/>
    </location>
</feature>
<feature type="domain" description="Pyrrolo-quinoline quinone repeat" evidence="1">
    <location>
        <begin position="272"/>
        <end position="371"/>
    </location>
</feature>
<name>A0ABP8UCU4_9ACTN</name>
<accession>A0ABP8UCU4</accession>
<comment type="caution">
    <text evidence="2">The sequence shown here is derived from an EMBL/GenBank/DDBJ whole genome shotgun (WGS) entry which is preliminary data.</text>
</comment>
<reference evidence="3" key="1">
    <citation type="journal article" date="2019" name="Int. J. Syst. Evol. Microbiol.">
        <title>The Global Catalogue of Microorganisms (GCM) 10K type strain sequencing project: providing services to taxonomists for standard genome sequencing and annotation.</title>
        <authorList>
            <consortium name="The Broad Institute Genomics Platform"/>
            <consortium name="The Broad Institute Genome Sequencing Center for Infectious Disease"/>
            <person name="Wu L."/>
            <person name="Ma J."/>
        </authorList>
    </citation>
    <scope>NUCLEOTIDE SEQUENCE [LARGE SCALE GENOMIC DNA]</scope>
    <source>
        <strain evidence="3">JCM 17939</strain>
    </source>
</reference>
<dbReference type="Proteomes" id="UP001501442">
    <property type="component" value="Unassembled WGS sequence"/>
</dbReference>
<organism evidence="2 3">
    <name type="scientific">Actinoallomurus vinaceus</name>
    <dbReference type="NCBI Taxonomy" id="1080074"/>
    <lineage>
        <taxon>Bacteria</taxon>
        <taxon>Bacillati</taxon>
        <taxon>Actinomycetota</taxon>
        <taxon>Actinomycetes</taxon>
        <taxon>Streptosporangiales</taxon>
        <taxon>Thermomonosporaceae</taxon>
        <taxon>Actinoallomurus</taxon>
    </lineage>
</organism>
<sequence>MTDGRSGAYSVSGLPDGAEIAWVADLGYPVHALPVLTRDTLLVGDSLGRVHAFDAATGEQRWRFPDHDYDLNAHDESYKTVVTVWRDEVVVGVCGEFDYFDTFADAGYDDDEESEADEFEDDDEEEVDDLIDEQISFLDLRSGRLLRTAPRDWYPSVVGDRLVLISLNGGVRAVTLPDLTPLWSNRKASGRVQTSPAAGPDGLIYLSGGREANRTHGGLVALDLRTGRTRFAYEPEEEVFAETGPPHAVVAEGLVWKPVLRDEEDERPEHPGEIVGLDPLTGEKRWSHLVKGRPDGSVAVADGVVCFVVSGGEDGVHAVDIETRGTLWTRKLPGAGVGTPVLAAGVLYMATGKGTVLAFDAATGEQRWALDLGEYIDDRELDHEALYDEIPPAVLPADGMLYVRTGTGVVALRQRS</sequence>
<gene>
    <name evidence="2" type="ORF">GCM10023196_043030</name>
</gene>
<evidence type="ECO:0000313" key="3">
    <source>
        <dbReference type="Proteomes" id="UP001501442"/>
    </source>
</evidence>
<evidence type="ECO:0000259" key="1">
    <source>
        <dbReference type="Pfam" id="PF13360"/>
    </source>
</evidence>
<dbReference type="InterPro" id="IPR015943">
    <property type="entry name" value="WD40/YVTN_repeat-like_dom_sf"/>
</dbReference>
<proteinExistence type="predicted"/>
<dbReference type="Pfam" id="PF13360">
    <property type="entry name" value="PQQ_2"/>
    <property type="match status" value="2"/>
</dbReference>
<dbReference type="PANTHER" id="PTHR34512">
    <property type="entry name" value="CELL SURFACE PROTEIN"/>
    <property type="match status" value="1"/>
</dbReference>
<dbReference type="SUPFAM" id="SSF50998">
    <property type="entry name" value="Quinoprotein alcohol dehydrogenase-like"/>
    <property type="match status" value="1"/>
</dbReference>
<keyword evidence="3" id="KW-1185">Reference proteome</keyword>
<dbReference type="RefSeq" id="WP_345432702.1">
    <property type="nucleotide sequence ID" value="NZ_BAABHK010000005.1"/>
</dbReference>
<dbReference type="InterPro" id="IPR018391">
    <property type="entry name" value="PQQ_b-propeller_rpt"/>
</dbReference>
<protein>
    <recommendedName>
        <fullName evidence="1">Pyrrolo-quinoline quinone repeat domain-containing protein</fullName>
    </recommendedName>
</protein>
<evidence type="ECO:0000313" key="2">
    <source>
        <dbReference type="EMBL" id="GAA4628097.1"/>
    </source>
</evidence>
<dbReference type="Gene3D" id="2.130.10.10">
    <property type="entry name" value="YVTN repeat-like/Quinoprotein amine dehydrogenase"/>
    <property type="match status" value="2"/>
</dbReference>
<dbReference type="SMART" id="SM00564">
    <property type="entry name" value="PQQ"/>
    <property type="match status" value="4"/>
</dbReference>